<dbReference type="SUPFAM" id="SSF53756">
    <property type="entry name" value="UDP-Glycosyltransferase/glycogen phosphorylase"/>
    <property type="match status" value="1"/>
</dbReference>
<comment type="caution">
    <text evidence="3">The sequence shown here is derived from an EMBL/GenBank/DDBJ whole genome shotgun (WGS) entry which is preliminary data.</text>
</comment>
<gene>
    <name evidence="3" type="ORF">GM50_16730</name>
</gene>
<evidence type="ECO:0000259" key="2">
    <source>
        <dbReference type="Pfam" id="PF13439"/>
    </source>
</evidence>
<reference evidence="3" key="1">
    <citation type="submission" date="2014-05" db="EMBL/GenBank/DDBJ databases">
        <title>Key roles for freshwater Actinobacteria revealed by deep metagenomic sequencing.</title>
        <authorList>
            <person name="Ghai R."/>
            <person name="Mizuno C.M."/>
            <person name="Picazo A."/>
            <person name="Camacho A."/>
            <person name="Rodriguez-Valera F."/>
        </authorList>
    </citation>
    <scope>NUCLEOTIDE SEQUENCE</scope>
</reference>
<dbReference type="InterPro" id="IPR001296">
    <property type="entry name" value="Glyco_trans_1"/>
</dbReference>
<dbReference type="InterPro" id="IPR028098">
    <property type="entry name" value="Glyco_trans_4-like_N"/>
</dbReference>
<dbReference type="PANTHER" id="PTHR45947:SF3">
    <property type="entry name" value="SULFOQUINOVOSYL TRANSFERASE SQD2"/>
    <property type="match status" value="1"/>
</dbReference>
<feature type="domain" description="Glycosyl transferase family 1" evidence="1">
    <location>
        <begin position="201"/>
        <end position="335"/>
    </location>
</feature>
<feature type="domain" description="Glycosyltransferase subfamily 4-like N-terminal" evidence="2">
    <location>
        <begin position="18"/>
        <end position="181"/>
    </location>
</feature>
<organism evidence="3">
    <name type="scientific">freshwater metagenome</name>
    <dbReference type="NCBI Taxonomy" id="449393"/>
    <lineage>
        <taxon>unclassified sequences</taxon>
        <taxon>metagenomes</taxon>
        <taxon>ecological metagenomes</taxon>
    </lineage>
</organism>
<dbReference type="CDD" id="cd03814">
    <property type="entry name" value="GT4-like"/>
    <property type="match status" value="1"/>
</dbReference>
<dbReference type="Pfam" id="PF00534">
    <property type="entry name" value="Glycos_transf_1"/>
    <property type="match status" value="1"/>
</dbReference>
<dbReference type="InterPro" id="IPR050194">
    <property type="entry name" value="Glycosyltransferase_grp1"/>
</dbReference>
<dbReference type="Pfam" id="PF13439">
    <property type="entry name" value="Glyco_transf_4"/>
    <property type="match status" value="1"/>
</dbReference>
<dbReference type="AlphaFoldDB" id="A0A094PV23"/>
<dbReference type="PANTHER" id="PTHR45947">
    <property type="entry name" value="SULFOQUINOVOSYL TRANSFERASE SQD2"/>
    <property type="match status" value="1"/>
</dbReference>
<proteinExistence type="predicted"/>
<evidence type="ECO:0000259" key="1">
    <source>
        <dbReference type="Pfam" id="PF00534"/>
    </source>
</evidence>
<protein>
    <submittedName>
        <fullName evidence="3">Uncharacterized protein</fullName>
    </submittedName>
</protein>
<sequence>MKRSLRVVVVTESFLPQVNGVTNSVLRVLEHLRAQGHQALVIAPESAGGITEYAGFRVKRVPSLEMKGLLPFGFPQKTMEPLIDGFNPDVVHLASPFFLGNYASRVAERLGIPTLSIYQTDIAGFARHYGLTMAHDSLKRWVARIHSRTTRTLAPSNWSCDDLRASGVSNVHLWPRGVDSEKFSPDKRDINLRCELLGDRPDRKLVGYVGRLANEKRIDDLATLDARDDIQLVIVGEGPARSRLERILTNAKFVGYQSGENLARYYASLDIFIHTGKHETFCQSVQEALASGVPVIAPNYGGPTDLVKHGWTGYLIDTANSYSLNHAVNQIIQLAEPALMGFRARESVIERTWHSVNTQLIAHYEDLIKSKVQEDEVKVA</sequence>
<dbReference type="GO" id="GO:0016758">
    <property type="term" value="F:hexosyltransferase activity"/>
    <property type="evidence" value="ECO:0007669"/>
    <property type="project" value="TreeGrafter"/>
</dbReference>
<evidence type="ECO:0000313" key="3">
    <source>
        <dbReference type="EMBL" id="KGA15620.1"/>
    </source>
</evidence>
<accession>A0A094PV23</accession>
<name>A0A094PV23_9ZZZZ</name>
<dbReference type="EMBL" id="JNSK01000089">
    <property type="protein sequence ID" value="KGA15620.1"/>
    <property type="molecule type" value="Genomic_DNA"/>
</dbReference>
<dbReference type="Gene3D" id="3.40.50.2000">
    <property type="entry name" value="Glycogen Phosphorylase B"/>
    <property type="match status" value="2"/>
</dbReference>